<dbReference type="InterPro" id="IPR011055">
    <property type="entry name" value="Dup_hybrid_motif"/>
</dbReference>
<reference evidence="4 5" key="1">
    <citation type="journal article" date="2016" name="Nat. Commun.">
        <title>Thousands of microbial genomes shed light on interconnected biogeochemical processes in an aquifer system.</title>
        <authorList>
            <person name="Anantharaman K."/>
            <person name="Brown C.T."/>
            <person name="Hug L.A."/>
            <person name="Sharon I."/>
            <person name="Castelle C.J."/>
            <person name="Probst A.J."/>
            <person name="Thomas B.C."/>
            <person name="Singh A."/>
            <person name="Wilkins M.J."/>
            <person name="Karaoz U."/>
            <person name="Brodie E.L."/>
            <person name="Williams K.H."/>
            <person name="Hubbard S.S."/>
            <person name="Banfield J.F."/>
        </authorList>
    </citation>
    <scope>NUCLEOTIDE SEQUENCE [LARGE SCALE GENOMIC DNA]</scope>
</reference>
<dbReference type="Pfam" id="PF01551">
    <property type="entry name" value="Peptidase_M23"/>
    <property type="match status" value="1"/>
</dbReference>
<keyword evidence="2" id="KW-1133">Transmembrane helix</keyword>
<evidence type="ECO:0000313" key="4">
    <source>
        <dbReference type="EMBL" id="OHA46528.1"/>
    </source>
</evidence>
<dbReference type="PANTHER" id="PTHR21666:SF270">
    <property type="entry name" value="MUREIN HYDROLASE ACTIVATOR ENVC"/>
    <property type="match status" value="1"/>
</dbReference>
<dbReference type="SUPFAM" id="SSF51261">
    <property type="entry name" value="Duplicated hybrid motif"/>
    <property type="match status" value="1"/>
</dbReference>
<keyword evidence="2" id="KW-0472">Membrane</keyword>
<feature type="domain" description="M23ase beta-sheet core" evidence="3">
    <location>
        <begin position="296"/>
        <end position="389"/>
    </location>
</feature>
<name>A0A1G2PDX5_9BACT</name>
<dbReference type="InterPro" id="IPR050570">
    <property type="entry name" value="Cell_wall_metabolism_enzyme"/>
</dbReference>
<evidence type="ECO:0000256" key="1">
    <source>
        <dbReference type="SAM" id="Coils"/>
    </source>
</evidence>
<dbReference type="InterPro" id="IPR016047">
    <property type="entry name" value="M23ase_b-sheet_dom"/>
</dbReference>
<dbReference type="GO" id="GO:0004222">
    <property type="term" value="F:metalloendopeptidase activity"/>
    <property type="evidence" value="ECO:0007669"/>
    <property type="project" value="TreeGrafter"/>
</dbReference>
<keyword evidence="2" id="KW-0812">Transmembrane</keyword>
<organism evidence="4 5">
    <name type="scientific">Candidatus Taylorbacteria bacterium RIFOXYD2_FULL_36_9</name>
    <dbReference type="NCBI Taxonomy" id="1802338"/>
    <lineage>
        <taxon>Bacteria</taxon>
        <taxon>Candidatus Tayloriibacteriota</taxon>
    </lineage>
</organism>
<proteinExistence type="predicted"/>
<feature type="transmembrane region" description="Helical" evidence="2">
    <location>
        <begin position="7"/>
        <end position="26"/>
    </location>
</feature>
<dbReference type="PANTHER" id="PTHR21666">
    <property type="entry name" value="PEPTIDASE-RELATED"/>
    <property type="match status" value="1"/>
</dbReference>
<evidence type="ECO:0000256" key="2">
    <source>
        <dbReference type="SAM" id="Phobius"/>
    </source>
</evidence>
<dbReference type="STRING" id="1802338.A2541_00285"/>
<comment type="caution">
    <text evidence="4">The sequence shown here is derived from an EMBL/GenBank/DDBJ whole genome shotgun (WGS) entry which is preliminary data.</text>
</comment>
<dbReference type="Gene3D" id="6.10.250.3150">
    <property type="match status" value="1"/>
</dbReference>
<dbReference type="AlphaFoldDB" id="A0A1G2PDX5"/>
<feature type="coiled-coil region" evidence="1">
    <location>
        <begin position="164"/>
        <end position="251"/>
    </location>
</feature>
<evidence type="ECO:0000259" key="3">
    <source>
        <dbReference type="Pfam" id="PF01551"/>
    </source>
</evidence>
<sequence>MIKKSSYFGISLVVIFSLFLSFVINIKADTISELQNKIDEANRNREQLEKEISNYQNQLKVIGDQAVTLQNTIKSLDISTGKITTEVKLTESNIKKTAYTIEDTNWDIKDKEKKINLGSLAIKEALRQIDQTEALTVWEMLLSNDNLSAFWTDMENVIQVQAKVNDQVAEVKNIKSSLEKVKAELEQKKKELESYNKELSDRKQVLQSTKKEKNTLLTTTKNTEANYQKILKNKLALKEALDQEINQYESQLKLAIDPKSYPKAGKGILAWPLDYIFITQNFGKTTDSGRLYTSGTHNGVDFRASVGTRVKSAGNGVVEGVGDTDTVCSGASYGKWIFIRYDNGLASVYGHLSLISVKAGQRIKTGEVVGYSGNTGYSTGPHLHMGVYAGQGVKIASFKSTVCRGTYTMPVADLRAYLDPLVYL</sequence>
<gene>
    <name evidence="4" type="ORF">A2541_00285</name>
</gene>
<keyword evidence="1" id="KW-0175">Coiled coil</keyword>
<protein>
    <recommendedName>
        <fullName evidence="3">M23ase beta-sheet core domain-containing protein</fullName>
    </recommendedName>
</protein>
<accession>A0A1G2PDX5</accession>
<evidence type="ECO:0000313" key="5">
    <source>
        <dbReference type="Proteomes" id="UP000176965"/>
    </source>
</evidence>
<feature type="coiled-coil region" evidence="1">
    <location>
        <begin position="24"/>
        <end position="65"/>
    </location>
</feature>
<dbReference type="Gene3D" id="2.70.70.10">
    <property type="entry name" value="Glucose Permease (Domain IIA)"/>
    <property type="match status" value="1"/>
</dbReference>
<dbReference type="EMBL" id="MHSQ01000028">
    <property type="protein sequence ID" value="OHA46528.1"/>
    <property type="molecule type" value="Genomic_DNA"/>
</dbReference>
<dbReference type="Proteomes" id="UP000176965">
    <property type="component" value="Unassembled WGS sequence"/>
</dbReference>
<dbReference type="CDD" id="cd12797">
    <property type="entry name" value="M23_peptidase"/>
    <property type="match status" value="1"/>
</dbReference>